<organism evidence="3 4">
    <name type="scientific">Sphagnurus paluster</name>
    <dbReference type="NCBI Taxonomy" id="117069"/>
    <lineage>
        <taxon>Eukaryota</taxon>
        <taxon>Fungi</taxon>
        <taxon>Dikarya</taxon>
        <taxon>Basidiomycota</taxon>
        <taxon>Agaricomycotina</taxon>
        <taxon>Agaricomycetes</taxon>
        <taxon>Agaricomycetidae</taxon>
        <taxon>Agaricales</taxon>
        <taxon>Tricholomatineae</taxon>
        <taxon>Lyophyllaceae</taxon>
        <taxon>Sphagnurus</taxon>
    </lineage>
</organism>
<keyword evidence="4" id="KW-1185">Reference proteome</keyword>
<dbReference type="InterPro" id="IPR046896">
    <property type="entry name" value="Cup1-like_N"/>
</dbReference>
<reference evidence="3" key="2">
    <citation type="submission" date="2021-10" db="EMBL/GenBank/DDBJ databases">
        <title>Phylogenomics reveals ancestral predisposition of the termite-cultivated fungus Termitomyces towards a domesticated lifestyle.</title>
        <authorList>
            <person name="Auxier B."/>
            <person name="Grum-Grzhimaylo A."/>
            <person name="Cardenas M.E."/>
            <person name="Lodge J.D."/>
            <person name="Laessoe T."/>
            <person name="Pedersen O."/>
            <person name="Smith M.E."/>
            <person name="Kuyper T.W."/>
            <person name="Franco-Molano E.A."/>
            <person name="Baroni T.J."/>
            <person name="Aanen D.K."/>
        </authorList>
    </citation>
    <scope>NUCLEOTIDE SEQUENCE</scope>
    <source>
        <strain evidence="3">D49</strain>
    </source>
</reference>
<proteinExistence type="predicted"/>
<evidence type="ECO:0000313" key="3">
    <source>
        <dbReference type="EMBL" id="KAG5635066.1"/>
    </source>
</evidence>
<name>A0A9P7K232_9AGAR</name>
<dbReference type="Pfam" id="PF20263">
    <property type="entry name" value="LYRM2-like"/>
    <property type="match status" value="1"/>
</dbReference>
<feature type="region of interest" description="Disordered" evidence="1">
    <location>
        <begin position="274"/>
        <end position="293"/>
    </location>
</feature>
<sequence>MHKIEAANNGGHDAFAHVLDLAYGRKGKLRWEIIEPILSDSNAQIPAPIIPSVKKSQPPVYSPELQTLLTSSDSRRTKPLSLKSLAFPPTLPSRANPASEDARLLGPFSKRREVNTRWRYFSKEWKKVRPPLQVVLTNTISEETQFATSSDEVVRAGIRGIGMQGRGVFEDIKAIVGPVITPKRLTRRERHGDGNATCPKTTRHPSRWLRRRFQELLGRTPVLAYSRHTDKDGLIYGKYSVSLPENALAPSLRFDSSRIPEVYTSADQQWLQLTSREDEEKPNSKAAHVDTRL</sequence>
<evidence type="ECO:0000259" key="2">
    <source>
        <dbReference type="Pfam" id="PF20263"/>
    </source>
</evidence>
<evidence type="ECO:0000256" key="1">
    <source>
        <dbReference type="SAM" id="MobiDB-lite"/>
    </source>
</evidence>
<evidence type="ECO:0000313" key="4">
    <source>
        <dbReference type="Proteomes" id="UP000717328"/>
    </source>
</evidence>
<dbReference type="EMBL" id="JABCKI010006190">
    <property type="protein sequence ID" value="KAG5635066.1"/>
    <property type="molecule type" value="Genomic_DNA"/>
</dbReference>
<gene>
    <name evidence="3" type="ORF">H0H81_012547</name>
</gene>
<dbReference type="AlphaFoldDB" id="A0A9P7K232"/>
<feature type="compositionally biased region" description="Basic and acidic residues" evidence="1">
    <location>
        <begin position="275"/>
        <end position="293"/>
    </location>
</feature>
<reference evidence="3" key="1">
    <citation type="submission" date="2021-02" db="EMBL/GenBank/DDBJ databases">
        <authorList>
            <person name="Nieuwenhuis M."/>
            <person name="Van De Peppel L.J.J."/>
        </authorList>
    </citation>
    <scope>NUCLEOTIDE SEQUENCE</scope>
    <source>
        <strain evidence="3">D49</strain>
    </source>
</reference>
<dbReference type="OrthoDB" id="198652at2759"/>
<dbReference type="Proteomes" id="UP000717328">
    <property type="component" value="Unassembled WGS sequence"/>
</dbReference>
<comment type="caution">
    <text evidence="3">The sequence shown here is derived from an EMBL/GenBank/DDBJ whole genome shotgun (WGS) entry which is preliminary data.</text>
</comment>
<protein>
    <recommendedName>
        <fullName evidence="2">LYR motif-containing protein Cup1-like N-terminal domain-containing protein</fullName>
    </recommendedName>
</protein>
<feature type="domain" description="LYR motif-containing protein Cup1-like N-terminal" evidence="2">
    <location>
        <begin position="2"/>
        <end position="33"/>
    </location>
</feature>
<accession>A0A9P7K232</accession>